<sequence length="751" mass="86349">YFPLLFFIDEEIVISTTRPETMLGDTAVMVHPDDDRYKHLHGKFLFHPFRKDTIPLIADDHVDPKFGTGAVKITPAHSAKDYEVGLKHKLEQITVFDDSGNVCIAEFEAQPRFLVRDSVLEALKQLGLYRGCKSHAMSVPRCSRTNDIIEPLLKPQWFLNVKEMAAKAVSAVQNGKLSIYPQGYKSVWYEWLEKNIQDWCISRQLWWGHRIPAYQVQTEDYSEDSWIAAKSEDEARKLFLKKTGTPESKIKQIKQEEDVLDTWFSSALLPFAAFGWPQNSEDFNHFYPTTLLETGHDILFFWVARMVMMGLELTDTLPFKTVLLHSLVHDAQGQKMSKSRGNVVDPMDVIDGASLQVLHDRIRDSQKLGILNKEQAEVALQHQKSLFPQGIPTCGADALRLSLCSCSLENQYVAVDVRRMEQNKFLGNKIWQVMRFLFMALEGLGNDRCCSIVDICQRDELQVMDKWILSQLAHLVESAERNFTSFNLHLVVGNFDHFWYKCLCDVYLECIKPQLNKDNKERKFLILQTLWSCMDVGLRVLSPFMPFLTEELYQRLPRVSEKYESIIQCQYPLTKEWQPWRDKPLEEQVGTLLDVAFAFRSLKGAYNVEGRKFKNIEGSVMTETPQTNTFLTETASVLQTLARLTSLSILDSSSDAPATAATNIVSNTITVYLHLEGLIDPEIELIRLQKKINKIVKREKELLKIMSSRRYAEKTPLHIKKSNENKLAVLRKECMQVESIMCTLEKLQGNL</sequence>
<comment type="caution">
    <text evidence="13">The sequence shown here is derived from an EMBL/GenBank/DDBJ whole genome shotgun (WGS) entry which is preliminary data.</text>
</comment>
<dbReference type="InterPro" id="IPR002300">
    <property type="entry name" value="aa-tRNA-synth_Ia"/>
</dbReference>
<dbReference type="SUPFAM" id="SSF50677">
    <property type="entry name" value="ValRS/IleRS/LeuRS editing domain"/>
    <property type="match status" value="1"/>
</dbReference>
<evidence type="ECO:0000259" key="12">
    <source>
        <dbReference type="Pfam" id="PF08264"/>
    </source>
</evidence>
<keyword evidence="9" id="KW-0030">Aminoacyl-tRNA synthetase</keyword>
<accession>A0AAN8WMI3</accession>
<evidence type="ECO:0000256" key="5">
    <source>
        <dbReference type="ARBA" id="ARBA00022741"/>
    </source>
</evidence>
<dbReference type="AlphaFoldDB" id="A0AAN8WMI3"/>
<keyword evidence="14" id="KW-1185">Reference proteome</keyword>
<feature type="domain" description="Methionyl/Valyl/Leucyl/Isoleucyl-tRNA synthetase anticodon-binding" evidence="12">
    <location>
        <begin position="465"/>
        <end position="611"/>
    </location>
</feature>
<dbReference type="InterPro" id="IPR013155">
    <property type="entry name" value="M/V/L/I-tRNA-synth_anticd-bd"/>
</dbReference>
<keyword evidence="6" id="KW-0067">ATP-binding</keyword>
<keyword evidence="5" id="KW-0547">Nucleotide-binding</keyword>
<evidence type="ECO:0000256" key="4">
    <source>
        <dbReference type="ARBA" id="ARBA00022598"/>
    </source>
</evidence>
<dbReference type="PANTHER" id="PTHR11946">
    <property type="entry name" value="VALYL-TRNA SYNTHETASES"/>
    <property type="match status" value="1"/>
</dbReference>
<dbReference type="FunFam" id="3.90.740.10:FF:000010">
    <property type="entry name" value="Valine--tRNA ligase"/>
    <property type="match status" value="1"/>
</dbReference>
<dbReference type="PANTHER" id="PTHR11946:SF109">
    <property type="entry name" value="VALINE--TRNA LIGASE"/>
    <property type="match status" value="1"/>
</dbReference>
<dbReference type="PRINTS" id="PR00986">
    <property type="entry name" value="TRNASYNTHVAL"/>
</dbReference>
<evidence type="ECO:0000313" key="14">
    <source>
        <dbReference type="Proteomes" id="UP001381693"/>
    </source>
</evidence>
<proteinExistence type="inferred from homology"/>
<comment type="similarity">
    <text evidence="1">Belongs to the class-I aminoacyl-tRNA synthetase family.</text>
</comment>
<dbReference type="GO" id="GO:0002161">
    <property type="term" value="F:aminoacyl-tRNA deacylase activity"/>
    <property type="evidence" value="ECO:0007669"/>
    <property type="project" value="InterPro"/>
</dbReference>
<feature type="non-terminal residue" evidence="13">
    <location>
        <position position="1"/>
    </location>
</feature>
<dbReference type="Gene3D" id="3.40.50.620">
    <property type="entry name" value="HUPs"/>
    <property type="match status" value="1"/>
</dbReference>
<dbReference type="NCBIfam" id="TIGR00422">
    <property type="entry name" value="valS"/>
    <property type="match status" value="1"/>
</dbReference>
<gene>
    <name evidence="13" type="ORF">SK128_026260</name>
</gene>
<dbReference type="InterPro" id="IPR002303">
    <property type="entry name" value="Valyl-tRNA_ligase"/>
</dbReference>
<dbReference type="CDD" id="cd07962">
    <property type="entry name" value="Anticodon_Ia_Val"/>
    <property type="match status" value="1"/>
</dbReference>
<protein>
    <recommendedName>
        <fullName evidence="2">valine--tRNA ligase</fullName>
        <ecNumber evidence="2">6.1.1.9</ecNumber>
    </recommendedName>
    <alternativeName>
        <fullName evidence="10">Valyl-tRNA synthetase</fullName>
    </alternativeName>
</protein>
<evidence type="ECO:0000256" key="7">
    <source>
        <dbReference type="ARBA" id="ARBA00022917"/>
    </source>
</evidence>
<dbReference type="Pfam" id="PF08264">
    <property type="entry name" value="Anticodon_1"/>
    <property type="match status" value="1"/>
</dbReference>
<dbReference type="SUPFAM" id="SSF52374">
    <property type="entry name" value="Nucleotidylyl transferase"/>
    <property type="match status" value="1"/>
</dbReference>
<dbReference type="InterPro" id="IPR033705">
    <property type="entry name" value="Anticodon_Ia_Val"/>
</dbReference>
<keyword evidence="3" id="KW-0963">Cytoplasm</keyword>
<dbReference type="Gene3D" id="1.10.287.380">
    <property type="entry name" value="Valyl-tRNA synthetase, C-terminal domain"/>
    <property type="match status" value="1"/>
</dbReference>
<keyword evidence="4" id="KW-0436">Ligase</keyword>
<name>A0AAN8WMI3_HALRR</name>
<dbReference type="InterPro" id="IPR009008">
    <property type="entry name" value="Val/Leu/Ile-tRNA-synth_edit"/>
</dbReference>
<dbReference type="Proteomes" id="UP001381693">
    <property type="component" value="Unassembled WGS sequence"/>
</dbReference>
<dbReference type="InterPro" id="IPR009080">
    <property type="entry name" value="tRNAsynth_Ia_anticodon-bd"/>
</dbReference>
<dbReference type="GO" id="GO:0005829">
    <property type="term" value="C:cytosol"/>
    <property type="evidence" value="ECO:0007669"/>
    <property type="project" value="TreeGrafter"/>
</dbReference>
<evidence type="ECO:0000256" key="10">
    <source>
        <dbReference type="ARBA" id="ARBA00029936"/>
    </source>
</evidence>
<dbReference type="Gene3D" id="3.90.740.10">
    <property type="entry name" value="Valyl/Leucyl/Isoleucyl-tRNA synthetase, editing domain"/>
    <property type="match status" value="1"/>
</dbReference>
<dbReference type="InterPro" id="IPR037118">
    <property type="entry name" value="Val-tRNA_synth_C_sf"/>
</dbReference>
<organism evidence="13 14">
    <name type="scientific">Halocaridina rubra</name>
    <name type="common">Hawaiian red shrimp</name>
    <dbReference type="NCBI Taxonomy" id="373956"/>
    <lineage>
        <taxon>Eukaryota</taxon>
        <taxon>Metazoa</taxon>
        <taxon>Ecdysozoa</taxon>
        <taxon>Arthropoda</taxon>
        <taxon>Crustacea</taxon>
        <taxon>Multicrustacea</taxon>
        <taxon>Malacostraca</taxon>
        <taxon>Eumalacostraca</taxon>
        <taxon>Eucarida</taxon>
        <taxon>Decapoda</taxon>
        <taxon>Pleocyemata</taxon>
        <taxon>Caridea</taxon>
        <taxon>Atyoidea</taxon>
        <taxon>Atyidae</taxon>
        <taxon>Halocaridina</taxon>
    </lineage>
</organism>
<dbReference type="Pfam" id="PF00133">
    <property type="entry name" value="tRNA-synt_1"/>
    <property type="match status" value="1"/>
</dbReference>
<evidence type="ECO:0000256" key="2">
    <source>
        <dbReference type="ARBA" id="ARBA00013169"/>
    </source>
</evidence>
<dbReference type="FunFam" id="3.40.50.620:FF:000078">
    <property type="entry name" value="Valine--tRNA ligase, mitochondrial"/>
    <property type="match status" value="1"/>
</dbReference>
<dbReference type="InterPro" id="IPR014729">
    <property type="entry name" value="Rossmann-like_a/b/a_fold"/>
</dbReference>
<evidence type="ECO:0000256" key="6">
    <source>
        <dbReference type="ARBA" id="ARBA00022840"/>
    </source>
</evidence>
<dbReference type="GO" id="GO:0005524">
    <property type="term" value="F:ATP binding"/>
    <property type="evidence" value="ECO:0007669"/>
    <property type="project" value="UniProtKB-KW"/>
</dbReference>
<evidence type="ECO:0000256" key="3">
    <source>
        <dbReference type="ARBA" id="ARBA00022490"/>
    </source>
</evidence>
<evidence type="ECO:0000259" key="11">
    <source>
        <dbReference type="Pfam" id="PF00133"/>
    </source>
</evidence>
<keyword evidence="8" id="KW-0175">Coiled coil</keyword>
<dbReference type="GO" id="GO:0006438">
    <property type="term" value="P:valyl-tRNA aminoacylation"/>
    <property type="evidence" value="ECO:0007669"/>
    <property type="project" value="InterPro"/>
</dbReference>
<dbReference type="SUPFAM" id="SSF47323">
    <property type="entry name" value="Anticodon-binding domain of a subclass of class I aminoacyl-tRNA synthetases"/>
    <property type="match status" value="1"/>
</dbReference>
<evidence type="ECO:0000256" key="8">
    <source>
        <dbReference type="ARBA" id="ARBA00023054"/>
    </source>
</evidence>
<feature type="domain" description="Aminoacyl-tRNA synthetase class Ia" evidence="11">
    <location>
        <begin position="84"/>
        <end position="408"/>
    </location>
</feature>
<dbReference type="Gene3D" id="1.10.730.10">
    <property type="entry name" value="Isoleucyl-tRNA Synthetase, Domain 1"/>
    <property type="match status" value="1"/>
</dbReference>
<evidence type="ECO:0000313" key="13">
    <source>
        <dbReference type="EMBL" id="KAK7019766.1"/>
    </source>
</evidence>
<evidence type="ECO:0000256" key="1">
    <source>
        <dbReference type="ARBA" id="ARBA00005594"/>
    </source>
</evidence>
<dbReference type="EMBL" id="JAXCGZ010022975">
    <property type="protein sequence ID" value="KAK7019766.1"/>
    <property type="molecule type" value="Genomic_DNA"/>
</dbReference>
<keyword evidence="7" id="KW-0648">Protein biosynthesis</keyword>
<reference evidence="13 14" key="1">
    <citation type="submission" date="2023-11" db="EMBL/GenBank/DDBJ databases">
        <title>Halocaridina rubra genome assembly.</title>
        <authorList>
            <person name="Smith C."/>
        </authorList>
    </citation>
    <scope>NUCLEOTIDE SEQUENCE [LARGE SCALE GENOMIC DNA]</scope>
    <source>
        <strain evidence="13">EP-1</strain>
        <tissue evidence="13">Whole</tissue>
    </source>
</reference>
<evidence type="ECO:0000256" key="9">
    <source>
        <dbReference type="ARBA" id="ARBA00023146"/>
    </source>
</evidence>
<dbReference type="GO" id="GO:0004832">
    <property type="term" value="F:valine-tRNA ligase activity"/>
    <property type="evidence" value="ECO:0007669"/>
    <property type="project" value="UniProtKB-EC"/>
</dbReference>
<dbReference type="EC" id="6.1.1.9" evidence="2"/>